<organism evidence="2 3">
    <name type="scientific">Corynebacterium mustelae</name>
    <dbReference type="NCBI Taxonomy" id="571915"/>
    <lineage>
        <taxon>Bacteria</taxon>
        <taxon>Bacillati</taxon>
        <taxon>Actinomycetota</taxon>
        <taxon>Actinomycetes</taxon>
        <taxon>Mycobacteriales</taxon>
        <taxon>Corynebacteriaceae</taxon>
        <taxon>Corynebacterium</taxon>
    </lineage>
</organism>
<dbReference type="RefSeq" id="WP_236690170.1">
    <property type="nucleotide sequence ID" value="NZ_CP011542.1"/>
</dbReference>
<dbReference type="KEGG" id="cmv:CMUST_06155"/>
<keyword evidence="1" id="KW-0812">Transmembrane</keyword>
<feature type="transmembrane region" description="Helical" evidence="1">
    <location>
        <begin position="76"/>
        <end position="104"/>
    </location>
</feature>
<feature type="transmembrane region" description="Helical" evidence="1">
    <location>
        <begin position="196"/>
        <end position="215"/>
    </location>
</feature>
<protein>
    <recommendedName>
        <fullName evidence="4">EcsC protein family</fullName>
    </recommendedName>
</protein>
<keyword evidence="1" id="KW-1133">Transmembrane helix</keyword>
<evidence type="ECO:0000313" key="3">
    <source>
        <dbReference type="Proteomes" id="UP000035199"/>
    </source>
</evidence>
<evidence type="ECO:0000313" key="2">
    <source>
        <dbReference type="EMBL" id="AKK05567.1"/>
    </source>
</evidence>
<sequence length="234" mass="24375">MGLKKKSDHSVVTDVFNSNSHSVLEEKGPIAKALVAALDKTANMKSGLVVKYVDRLKAKNPEADNAEIQKLMDKHFMLAVTGSGASAGSAAAIPAIGFITGAVAVSAESLLFLDTAAFYAVASAHLRGVDITNPERRKAIVLVAVLGSEGSAIADATFAGGSLMNMVGRSSTAKLTEANNFMFKYALKKVSKSVRLAWLGKLMPLGIGAVLGSIANRKIGQKVIEHVHSAMGPA</sequence>
<keyword evidence="1" id="KW-0472">Membrane</keyword>
<feature type="transmembrane region" description="Helical" evidence="1">
    <location>
        <begin position="139"/>
        <end position="159"/>
    </location>
</feature>
<dbReference type="EMBL" id="CP011542">
    <property type="protein sequence ID" value="AKK05567.1"/>
    <property type="molecule type" value="Genomic_DNA"/>
</dbReference>
<reference evidence="2 3" key="1">
    <citation type="journal article" date="2015" name="Genome Announc.">
        <title>Complete Genome Sequence of the Type Strain Corynebacterium mustelae DSM 45274, Isolated from Various Tissues of a Male Ferret with Lethal Sepsis.</title>
        <authorList>
            <person name="Ruckert C."/>
            <person name="Eimer J."/>
            <person name="Winkler A."/>
            <person name="Tauch A."/>
        </authorList>
    </citation>
    <scope>NUCLEOTIDE SEQUENCE [LARGE SCALE GENOMIC DNA]</scope>
    <source>
        <strain evidence="2 3">DSM 45274</strain>
    </source>
</reference>
<proteinExistence type="predicted"/>
<feature type="transmembrane region" description="Helical" evidence="1">
    <location>
        <begin position="110"/>
        <end position="127"/>
    </location>
</feature>
<reference evidence="3" key="2">
    <citation type="submission" date="2015-05" db="EMBL/GenBank/DDBJ databases">
        <title>Complete genome sequence of Corynebacterium mustelae DSM 45274, isolated from various tissues of a male ferret with lethal sepsis.</title>
        <authorList>
            <person name="Ruckert C."/>
            <person name="Albersmeier A."/>
            <person name="Winkler A."/>
            <person name="Tauch A."/>
        </authorList>
    </citation>
    <scope>NUCLEOTIDE SEQUENCE [LARGE SCALE GENOMIC DNA]</scope>
    <source>
        <strain evidence="3">DSM 45274</strain>
    </source>
</reference>
<accession>A0A0G3H355</accession>
<dbReference type="Proteomes" id="UP000035199">
    <property type="component" value="Chromosome"/>
</dbReference>
<dbReference type="PATRIC" id="fig|571915.4.peg.1309"/>
<keyword evidence="3" id="KW-1185">Reference proteome</keyword>
<name>A0A0G3H355_9CORY</name>
<dbReference type="STRING" id="571915.CMUST_06155"/>
<evidence type="ECO:0000256" key="1">
    <source>
        <dbReference type="SAM" id="Phobius"/>
    </source>
</evidence>
<evidence type="ECO:0008006" key="4">
    <source>
        <dbReference type="Google" id="ProtNLM"/>
    </source>
</evidence>
<dbReference type="AlphaFoldDB" id="A0A0G3H355"/>
<gene>
    <name evidence="2" type="ORF">CMUST_06155</name>
</gene>